<dbReference type="EMBL" id="CM009302">
    <property type="protein sequence ID" value="RQO99323.1"/>
    <property type="molecule type" value="Genomic_DNA"/>
</dbReference>
<evidence type="ECO:0000313" key="2">
    <source>
        <dbReference type="EMBL" id="RQO99323.1"/>
    </source>
</evidence>
<dbReference type="AlphaFoldDB" id="A0A3N7FWJ3"/>
<organism evidence="2 3">
    <name type="scientific">Populus trichocarpa</name>
    <name type="common">Western balsam poplar</name>
    <name type="synonym">Populus balsamifera subsp. trichocarpa</name>
    <dbReference type="NCBI Taxonomy" id="3694"/>
    <lineage>
        <taxon>Eukaryota</taxon>
        <taxon>Viridiplantae</taxon>
        <taxon>Streptophyta</taxon>
        <taxon>Embryophyta</taxon>
        <taxon>Tracheophyta</taxon>
        <taxon>Spermatophyta</taxon>
        <taxon>Magnoliopsida</taxon>
        <taxon>eudicotyledons</taxon>
        <taxon>Gunneridae</taxon>
        <taxon>Pentapetalae</taxon>
        <taxon>rosids</taxon>
        <taxon>fabids</taxon>
        <taxon>Malpighiales</taxon>
        <taxon>Salicaceae</taxon>
        <taxon>Saliceae</taxon>
        <taxon>Populus</taxon>
    </lineage>
</organism>
<keyword evidence="1" id="KW-0732">Signal</keyword>
<sequence>MSETIHGSCFLLSFFCFPLNSHVSLGADTISANSSLSRDQTIVSARKVFELVFFHPGSSLARQE</sequence>
<gene>
    <name evidence="2" type="ORF">POPTR_013G121350</name>
</gene>
<reference evidence="2 3" key="1">
    <citation type="journal article" date="2006" name="Science">
        <title>The genome of black cottonwood, Populus trichocarpa (Torr. &amp; Gray).</title>
        <authorList>
            <person name="Tuskan G.A."/>
            <person name="Difazio S."/>
            <person name="Jansson S."/>
            <person name="Bohlmann J."/>
            <person name="Grigoriev I."/>
            <person name="Hellsten U."/>
            <person name="Putnam N."/>
            <person name="Ralph S."/>
            <person name="Rombauts S."/>
            <person name="Salamov A."/>
            <person name="Schein J."/>
            <person name="Sterck L."/>
            <person name="Aerts A."/>
            <person name="Bhalerao R.R."/>
            <person name="Bhalerao R.P."/>
            <person name="Blaudez D."/>
            <person name="Boerjan W."/>
            <person name="Brun A."/>
            <person name="Brunner A."/>
            <person name="Busov V."/>
            <person name="Campbell M."/>
            <person name="Carlson J."/>
            <person name="Chalot M."/>
            <person name="Chapman J."/>
            <person name="Chen G.L."/>
            <person name="Cooper D."/>
            <person name="Coutinho P.M."/>
            <person name="Couturier J."/>
            <person name="Covert S."/>
            <person name="Cronk Q."/>
            <person name="Cunningham R."/>
            <person name="Davis J."/>
            <person name="Degroeve S."/>
            <person name="Dejardin A."/>
            <person name="Depamphilis C."/>
            <person name="Detter J."/>
            <person name="Dirks B."/>
            <person name="Dubchak I."/>
            <person name="Duplessis S."/>
            <person name="Ehlting J."/>
            <person name="Ellis B."/>
            <person name="Gendler K."/>
            <person name="Goodstein D."/>
            <person name="Gribskov M."/>
            <person name="Grimwood J."/>
            <person name="Groover A."/>
            <person name="Gunter L."/>
            <person name="Hamberger B."/>
            <person name="Heinze B."/>
            <person name="Helariutta Y."/>
            <person name="Henrissat B."/>
            <person name="Holligan D."/>
            <person name="Holt R."/>
            <person name="Huang W."/>
            <person name="Islam-Faridi N."/>
            <person name="Jones S."/>
            <person name="Jones-Rhoades M."/>
            <person name="Jorgensen R."/>
            <person name="Joshi C."/>
            <person name="Kangasjarvi J."/>
            <person name="Karlsson J."/>
            <person name="Kelleher C."/>
            <person name="Kirkpatrick R."/>
            <person name="Kirst M."/>
            <person name="Kohler A."/>
            <person name="Kalluri U."/>
            <person name="Larimer F."/>
            <person name="Leebens-Mack J."/>
            <person name="Leple J.C."/>
            <person name="Locascio P."/>
            <person name="Lou Y."/>
            <person name="Lucas S."/>
            <person name="Martin F."/>
            <person name="Montanini B."/>
            <person name="Napoli C."/>
            <person name="Nelson D.R."/>
            <person name="Nelson C."/>
            <person name="Nieminen K."/>
            <person name="Nilsson O."/>
            <person name="Pereda V."/>
            <person name="Peter G."/>
            <person name="Philippe R."/>
            <person name="Pilate G."/>
            <person name="Poliakov A."/>
            <person name="Razumovskaya J."/>
            <person name="Richardson P."/>
            <person name="Rinaldi C."/>
            <person name="Ritland K."/>
            <person name="Rouze P."/>
            <person name="Ryaboy D."/>
            <person name="Schmutz J."/>
            <person name="Schrader J."/>
            <person name="Segerman B."/>
            <person name="Shin H."/>
            <person name="Siddiqui A."/>
            <person name="Sterky F."/>
            <person name="Terry A."/>
            <person name="Tsai C.J."/>
            <person name="Uberbacher E."/>
            <person name="Unneberg P."/>
            <person name="Vahala J."/>
            <person name="Wall K."/>
            <person name="Wessler S."/>
            <person name="Yang G."/>
            <person name="Yin T."/>
            <person name="Douglas C."/>
            <person name="Marra M."/>
            <person name="Sandberg G."/>
            <person name="Van de Peer Y."/>
            <person name="Rokhsar D."/>
        </authorList>
    </citation>
    <scope>NUCLEOTIDE SEQUENCE [LARGE SCALE GENOMIC DNA]</scope>
    <source>
        <strain evidence="3">cv. Nisqually</strain>
    </source>
</reference>
<protein>
    <recommendedName>
        <fullName evidence="4">Secreted protein</fullName>
    </recommendedName>
</protein>
<evidence type="ECO:0000313" key="3">
    <source>
        <dbReference type="Proteomes" id="UP000006729"/>
    </source>
</evidence>
<feature type="chain" id="PRO_5018075231" description="Secreted protein" evidence="1">
    <location>
        <begin position="27"/>
        <end position="64"/>
    </location>
</feature>
<evidence type="ECO:0000256" key="1">
    <source>
        <dbReference type="SAM" id="SignalP"/>
    </source>
</evidence>
<dbReference type="InParanoid" id="A0A3N7FWJ3"/>
<accession>A0A3N7FWJ3</accession>
<keyword evidence="3" id="KW-1185">Reference proteome</keyword>
<evidence type="ECO:0008006" key="4">
    <source>
        <dbReference type="Google" id="ProtNLM"/>
    </source>
</evidence>
<name>A0A3N7FWJ3_POPTR</name>
<feature type="signal peptide" evidence="1">
    <location>
        <begin position="1"/>
        <end position="26"/>
    </location>
</feature>
<proteinExistence type="predicted"/>
<dbReference type="Proteomes" id="UP000006729">
    <property type="component" value="Chromosome 13"/>
</dbReference>